<evidence type="ECO:0000256" key="22">
    <source>
        <dbReference type="ARBA" id="ARBA00048074"/>
    </source>
</evidence>
<evidence type="ECO:0000256" key="12">
    <source>
        <dbReference type="ARBA" id="ARBA00023273"/>
    </source>
</evidence>
<comment type="catalytic activity">
    <reaction evidence="21">
        <text>decanoyl-CoA + H2O = decanoate + CoA + H(+)</text>
        <dbReference type="Rhea" id="RHEA:40059"/>
        <dbReference type="ChEBI" id="CHEBI:15377"/>
        <dbReference type="ChEBI" id="CHEBI:15378"/>
        <dbReference type="ChEBI" id="CHEBI:27689"/>
        <dbReference type="ChEBI" id="CHEBI:57287"/>
        <dbReference type="ChEBI" id="CHEBI:61430"/>
    </reaction>
    <physiologicalReaction direction="left-to-right" evidence="21">
        <dbReference type="Rhea" id="RHEA:40060"/>
    </physiologicalReaction>
</comment>
<dbReference type="PANTHER" id="PTHR12418">
    <property type="entry name" value="ACYL-COENZYME A THIOESTERASE THEM4"/>
    <property type="match status" value="1"/>
</dbReference>
<comment type="catalytic activity">
    <reaction evidence="19">
        <text>octanoyl-CoA + H2O = octanoate + CoA + H(+)</text>
        <dbReference type="Rhea" id="RHEA:30143"/>
        <dbReference type="ChEBI" id="CHEBI:15377"/>
        <dbReference type="ChEBI" id="CHEBI:15378"/>
        <dbReference type="ChEBI" id="CHEBI:25646"/>
        <dbReference type="ChEBI" id="CHEBI:57287"/>
        <dbReference type="ChEBI" id="CHEBI:57386"/>
    </reaction>
    <physiologicalReaction direction="left-to-right" evidence="19">
        <dbReference type="Rhea" id="RHEA:30144"/>
    </physiologicalReaction>
</comment>
<dbReference type="GO" id="GO:0016787">
    <property type="term" value="F:hydrolase activity"/>
    <property type="evidence" value="ECO:0007669"/>
    <property type="project" value="UniProtKB-KW"/>
</dbReference>
<evidence type="ECO:0000256" key="6">
    <source>
        <dbReference type="ARBA" id="ARBA00022703"/>
    </source>
</evidence>
<dbReference type="EMBL" id="JACNJN010000157">
    <property type="protein sequence ID" value="MBC8336385.1"/>
    <property type="molecule type" value="Genomic_DNA"/>
</dbReference>
<evidence type="ECO:0000313" key="25">
    <source>
        <dbReference type="EMBL" id="MBC8336385.1"/>
    </source>
</evidence>
<evidence type="ECO:0000256" key="13">
    <source>
        <dbReference type="ARBA" id="ARBA00035852"/>
    </source>
</evidence>
<dbReference type="EC" id="3.1.2.2" evidence="16"/>
<comment type="subcellular location">
    <subcellularLocation>
        <location evidence="3">Cell projection</location>
        <location evidence="3">Ruffle membrane</location>
    </subcellularLocation>
    <subcellularLocation>
        <location evidence="2">Cytoplasm</location>
    </subcellularLocation>
    <subcellularLocation>
        <location evidence="1">Membrane</location>
        <topology evidence="1">Peripheral membrane protein</topology>
    </subcellularLocation>
</comment>
<dbReference type="GO" id="GO:0006631">
    <property type="term" value="P:fatty acid metabolic process"/>
    <property type="evidence" value="ECO:0007669"/>
    <property type="project" value="UniProtKB-KW"/>
</dbReference>
<reference evidence="25 26" key="1">
    <citation type="submission" date="2020-08" db="EMBL/GenBank/DDBJ databases">
        <title>Bridging the membrane lipid divide: bacteria of the FCB group superphylum have the potential to synthesize archaeal ether lipids.</title>
        <authorList>
            <person name="Villanueva L."/>
            <person name="Von Meijenfeldt F.A.B."/>
            <person name="Westbye A.B."/>
            <person name="Yadav S."/>
            <person name="Hopmans E.C."/>
            <person name="Dutilh B.E."/>
            <person name="Sinninghe Damste J.S."/>
        </authorList>
    </citation>
    <scope>NUCLEOTIDE SEQUENCE [LARGE SCALE GENOMIC DNA]</scope>
    <source>
        <strain evidence="25">NIOZ-UU36</strain>
    </source>
</reference>
<dbReference type="InterPro" id="IPR006683">
    <property type="entry name" value="Thioestr_dom"/>
</dbReference>
<name>A0A8J6NNG4_9CHLR</name>
<dbReference type="GO" id="GO:0016020">
    <property type="term" value="C:membrane"/>
    <property type="evidence" value="ECO:0007669"/>
    <property type="project" value="UniProtKB-SubCell"/>
</dbReference>
<dbReference type="GO" id="GO:0005737">
    <property type="term" value="C:cytoplasm"/>
    <property type="evidence" value="ECO:0007669"/>
    <property type="project" value="UniProtKB-SubCell"/>
</dbReference>
<evidence type="ECO:0000256" key="4">
    <source>
        <dbReference type="ARBA" id="ARBA00022475"/>
    </source>
</evidence>
<comment type="similarity">
    <text evidence="15">Belongs to the THEM4/THEM5 thioesterase family.</text>
</comment>
<evidence type="ECO:0000256" key="8">
    <source>
        <dbReference type="ARBA" id="ARBA00022832"/>
    </source>
</evidence>
<keyword evidence="11" id="KW-0472">Membrane</keyword>
<dbReference type="SUPFAM" id="SSF54637">
    <property type="entry name" value="Thioesterase/thiol ester dehydrase-isomerase"/>
    <property type="match status" value="1"/>
</dbReference>
<evidence type="ECO:0000313" key="26">
    <source>
        <dbReference type="Proteomes" id="UP000614469"/>
    </source>
</evidence>
<evidence type="ECO:0000256" key="10">
    <source>
        <dbReference type="ARBA" id="ARBA00023098"/>
    </source>
</evidence>
<dbReference type="Proteomes" id="UP000614469">
    <property type="component" value="Unassembled WGS sequence"/>
</dbReference>
<dbReference type="Gene3D" id="3.10.129.10">
    <property type="entry name" value="Hotdog Thioesterase"/>
    <property type="match status" value="1"/>
</dbReference>
<comment type="catalytic activity">
    <reaction evidence="13">
        <text>(5Z,8Z,11Z,14Z)-eicosatetraenoyl-CoA + H2O = (5Z,8Z,11Z,14Z)-eicosatetraenoate + CoA + H(+)</text>
        <dbReference type="Rhea" id="RHEA:40151"/>
        <dbReference type="ChEBI" id="CHEBI:15377"/>
        <dbReference type="ChEBI" id="CHEBI:15378"/>
        <dbReference type="ChEBI" id="CHEBI:32395"/>
        <dbReference type="ChEBI" id="CHEBI:57287"/>
        <dbReference type="ChEBI" id="CHEBI:57368"/>
    </reaction>
    <physiologicalReaction direction="left-to-right" evidence="13">
        <dbReference type="Rhea" id="RHEA:40152"/>
    </physiologicalReaction>
</comment>
<evidence type="ECO:0000256" key="19">
    <source>
        <dbReference type="ARBA" id="ARBA00047588"/>
    </source>
</evidence>
<dbReference type="CDD" id="cd03443">
    <property type="entry name" value="PaaI_thioesterase"/>
    <property type="match status" value="1"/>
</dbReference>
<evidence type="ECO:0000256" key="11">
    <source>
        <dbReference type="ARBA" id="ARBA00023136"/>
    </source>
</evidence>
<feature type="domain" description="Thioesterase" evidence="24">
    <location>
        <begin position="53"/>
        <end position="127"/>
    </location>
</feature>
<evidence type="ECO:0000256" key="15">
    <source>
        <dbReference type="ARBA" id="ARBA00038456"/>
    </source>
</evidence>
<keyword evidence="7" id="KW-0378">Hydrolase</keyword>
<comment type="catalytic activity">
    <reaction evidence="22">
        <text>dodecanoyl-CoA + H2O = dodecanoate + CoA + H(+)</text>
        <dbReference type="Rhea" id="RHEA:30135"/>
        <dbReference type="ChEBI" id="CHEBI:15377"/>
        <dbReference type="ChEBI" id="CHEBI:15378"/>
        <dbReference type="ChEBI" id="CHEBI:18262"/>
        <dbReference type="ChEBI" id="CHEBI:57287"/>
        <dbReference type="ChEBI" id="CHEBI:57375"/>
    </reaction>
    <physiologicalReaction direction="left-to-right" evidence="22">
        <dbReference type="Rhea" id="RHEA:30136"/>
    </physiologicalReaction>
</comment>
<protein>
    <recommendedName>
        <fullName evidence="17">Acyl-coenzyme A thioesterase THEM4</fullName>
        <ecNumber evidence="16">3.1.2.2</ecNumber>
    </recommendedName>
    <alternativeName>
        <fullName evidence="18">Thioesterase superfamily member 4</fullName>
    </alternativeName>
</protein>
<evidence type="ECO:0000256" key="20">
    <source>
        <dbReference type="ARBA" id="ARBA00047734"/>
    </source>
</evidence>
<comment type="caution">
    <text evidence="25">The sequence shown here is derived from an EMBL/GenBank/DDBJ whole genome shotgun (WGS) entry which is preliminary data.</text>
</comment>
<evidence type="ECO:0000256" key="21">
    <source>
        <dbReference type="ARBA" id="ARBA00047969"/>
    </source>
</evidence>
<evidence type="ECO:0000256" key="18">
    <source>
        <dbReference type="ARBA" id="ARBA00043210"/>
    </source>
</evidence>
<evidence type="ECO:0000256" key="3">
    <source>
        <dbReference type="ARBA" id="ARBA00004632"/>
    </source>
</evidence>
<organism evidence="25 26">
    <name type="scientific">Candidatus Desulfolinea nitratireducens</name>
    <dbReference type="NCBI Taxonomy" id="2841698"/>
    <lineage>
        <taxon>Bacteria</taxon>
        <taxon>Bacillati</taxon>
        <taxon>Chloroflexota</taxon>
        <taxon>Anaerolineae</taxon>
        <taxon>Anaerolineales</taxon>
        <taxon>Anaerolineales incertae sedis</taxon>
        <taxon>Candidatus Desulfolinea</taxon>
    </lineage>
</organism>
<evidence type="ECO:0000256" key="5">
    <source>
        <dbReference type="ARBA" id="ARBA00022490"/>
    </source>
</evidence>
<dbReference type="PANTHER" id="PTHR12418:SF19">
    <property type="entry name" value="ACYL-COENZYME A THIOESTERASE THEM4"/>
    <property type="match status" value="1"/>
</dbReference>
<comment type="catalytic activity">
    <reaction evidence="14">
        <text>(9Z)-octadecenoyl-CoA + H2O = (9Z)-octadecenoate + CoA + H(+)</text>
        <dbReference type="Rhea" id="RHEA:40139"/>
        <dbReference type="ChEBI" id="CHEBI:15377"/>
        <dbReference type="ChEBI" id="CHEBI:15378"/>
        <dbReference type="ChEBI" id="CHEBI:30823"/>
        <dbReference type="ChEBI" id="CHEBI:57287"/>
        <dbReference type="ChEBI" id="CHEBI:57387"/>
    </reaction>
    <physiologicalReaction direction="left-to-right" evidence="14">
        <dbReference type="Rhea" id="RHEA:40140"/>
    </physiologicalReaction>
</comment>
<dbReference type="InterPro" id="IPR052365">
    <property type="entry name" value="THEM4/THEM5_acyl-CoA_thioest"/>
</dbReference>
<comment type="catalytic activity">
    <reaction evidence="20">
        <text>hexadecanoyl-CoA + H2O = hexadecanoate + CoA + H(+)</text>
        <dbReference type="Rhea" id="RHEA:16645"/>
        <dbReference type="ChEBI" id="CHEBI:7896"/>
        <dbReference type="ChEBI" id="CHEBI:15377"/>
        <dbReference type="ChEBI" id="CHEBI:15378"/>
        <dbReference type="ChEBI" id="CHEBI:57287"/>
        <dbReference type="ChEBI" id="CHEBI:57379"/>
        <dbReference type="EC" id="3.1.2.2"/>
    </reaction>
    <physiologicalReaction direction="left-to-right" evidence="20">
        <dbReference type="Rhea" id="RHEA:16646"/>
    </physiologicalReaction>
</comment>
<dbReference type="Pfam" id="PF03061">
    <property type="entry name" value="4HBT"/>
    <property type="match status" value="1"/>
</dbReference>
<keyword evidence="9" id="KW-0809">Transit peptide</keyword>
<keyword evidence="10" id="KW-0443">Lipid metabolism</keyword>
<keyword evidence="12" id="KW-0966">Cell projection</keyword>
<dbReference type="InterPro" id="IPR029069">
    <property type="entry name" value="HotDog_dom_sf"/>
</dbReference>
<evidence type="ECO:0000256" key="9">
    <source>
        <dbReference type="ARBA" id="ARBA00022946"/>
    </source>
</evidence>
<evidence type="ECO:0000256" key="1">
    <source>
        <dbReference type="ARBA" id="ARBA00004170"/>
    </source>
</evidence>
<evidence type="ECO:0000259" key="24">
    <source>
        <dbReference type="Pfam" id="PF03061"/>
    </source>
</evidence>
<keyword evidence="8" id="KW-0276">Fatty acid metabolism</keyword>
<evidence type="ECO:0000256" key="23">
    <source>
        <dbReference type="ARBA" id="ARBA00048180"/>
    </source>
</evidence>
<keyword evidence="5" id="KW-0963">Cytoplasm</keyword>
<evidence type="ECO:0000256" key="14">
    <source>
        <dbReference type="ARBA" id="ARBA00037002"/>
    </source>
</evidence>
<keyword evidence="4" id="KW-1003">Cell membrane</keyword>
<sequence length="163" mass="17849">MKKGFQDHYPDHTAHCFGCGRLNEAGHQIKSNWDGDESVARITPDPEYTALPGYVYGGLLASLLDCHGTGTAAAAAYRAEGREMDTGEPSLRFMTASLQVDYLKPTPLGIELEIRGKVKEVKGRKIIIEEWILANGEITVRGEVIAVQVPDKVILDLLERAGK</sequence>
<proteinExistence type="inferred from homology"/>
<accession>A0A8J6NNG4</accession>
<keyword evidence="6" id="KW-0053">Apoptosis</keyword>
<dbReference type="AlphaFoldDB" id="A0A8J6NNG4"/>
<comment type="catalytic activity">
    <reaction evidence="23">
        <text>tetradecanoyl-CoA + H2O = tetradecanoate + CoA + H(+)</text>
        <dbReference type="Rhea" id="RHEA:40119"/>
        <dbReference type="ChEBI" id="CHEBI:15377"/>
        <dbReference type="ChEBI" id="CHEBI:15378"/>
        <dbReference type="ChEBI" id="CHEBI:30807"/>
        <dbReference type="ChEBI" id="CHEBI:57287"/>
        <dbReference type="ChEBI" id="CHEBI:57385"/>
    </reaction>
    <physiologicalReaction direction="left-to-right" evidence="23">
        <dbReference type="Rhea" id="RHEA:40120"/>
    </physiologicalReaction>
</comment>
<evidence type="ECO:0000256" key="17">
    <source>
        <dbReference type="ARBA" id="ARBA00040123"/>
    </source>
</evidence>
<evidence type="ECO:0000256" key="2">
    <source>
        <dbReference type="ARBA" id="ARBA00004496"/>
    </source>
</evidence>
<evidence type="ECO:0000256" key="16">
    <source>
        <dbReference type="ARBA" id="ARBA00038848"/>
    </source>
</evidence>
<gene>
    <name evidence="25" type="ORF">H8E29_14060</name>
</gene>
<evidence type="ECO:0000256" key="7">
    <source>
        <dbReference type="ARBA" id="ARBA00022801"/>
    </source>
</evidence>